<proteinExistence type="predicted"/>
<reference evidence="4 5" key="1">
    <citation type="journal article" date="2018" name="MBio">
        <title>Comparative Genomics Reveals the Core Gene Toolbox for the Fungus-Insect Symbiosis.</title>
        <authorList>
            <person name="Wang Y."/>
            <person name="Stata M."/>
            <person name="Wang W."/>
            <person name="Stajich J.E."/>
            <person name="White M.M."/>
            <person name="Moncalvo J.M."/>
        </authorList>
    </citation>
    <scope>NUCLEOTIDE SEQUENCE [LARGE SCALE GENOMIC DNA]</scope>
    <source>
        <strain evidence="4 5">AUS-77-4</strain>
    </source>
</reference>
<gene>
    <name evidence="4" type="ORF">BB559_004055</name>
</gene>
<keyword evidence="1" id="KW-0812">Transmembrane</keyword>
<dbReference type="InterPro" id="IPR053229">
    <property type="entry name" value="NADH-Q_oxidrdct_subunit"/>
</dbReference>
<dbReference type="InterPro" id="IPR024549">
    <property type="entry name" value="NADH-UbQ_OxRdtase_su21_C_fun"/>
</dbReference>
<feature type="transmembrane region" description="Helical" evidence="1">
    <location>
        <begin position="65"/>
        <end position="83"/>
    </location>
</feature>
<comment type="caution">
    <text evidence="4">The sequence shown here is derived from an EMBL/GenBank/DDBJ whole genome shotgun (WGS) entry which is preliminary data.</text>
</comment>
<name>A0A2T9YH04_9FUNG</name>
<protein>
    <recommendedName>
        <fullName evidence="6">NADH-ubiquinone oxidoreductase 21kDa subunit N-terminal domain-containing protein</fullName>
    </recommendedName>
</protein>
<dbReference type="Pfam" id="PF10785">
    <property type="entry name" value="NADH-u_ox-rdase"/>
    <property type="match status" value="1"/>
</dbReference>
<feature type="domain" description="NADH-ubiquinone oxidoreductase 21kDa subunit C-terminal fungi" evidence="3">
    <location>
        <begin position="114"/>
        <end position="156"/>
    </location>
</feature>
<evidence type="ECO:0000259" key="2">
    <source>
        <dbReference type="Pfam" id="PF10785"/>
    </source>
</evidence>
<dbReference type="PANTHER" id="PTHR34062">
    <property type="entry name" value="OXIDOREDUCTASE 21 KDA SUBUNIT, PUTATIVE (AFU_ORTHOLOGUE AFUA_4G04750)-RELATED"/>
    <property type="match status" value="1"/>
</dbReference>
<dbReference type="Proteomes" id="UP000245699">
    <property type="component" value="Unassembled WGS sequence"/>
</dbReference>
<dbReference type="OrthoDB" id="196140at2759"/>
<feature type="domain" description="NADH-ubiquinone oxidoreductase 21kDa subunit N-terminal" evidence="2">
    <location>
        <begin position="9"/>
        <end position="94"/>
    </location>
</feature>
<keyword evidence="5" id="KW-1185">Reference proteome</keyword>
<evidence type="ECO:0000313" key="5">
    <source>
        <dbReference type="Proteomes" id="UP000245699"/>
    </source>
</evidence>
<dbReference type="InterPro" id="IPR019721">
    <property type="entry name" value="NADH-UbQ_OxRdtase_su21_N"/>
</dbReference>
<evidence type="ECO:0000313" key="4">
    <source>
        <dbReference type="EMBL" id="PVU91600.1"/>
    </source>
</evidence>
<evidence type="ECO:0008006" key="6">
    <source>
        <dbReference type="Google" id="ProtNLM"/>
    </source>
</evidence>
<keyword evidence="1" id="KW-0472">Membrane</keyword>
<dbReference type="EMBL" id="MBFT01000406">
    <property type="protein sequence ID" value="PVU91600.1"/>
    <property type="molecule type" value="Genomic_DNA"/>
</dbReference>
<evidence type="ECO:0000256" key="1">
    <source>
        <dbReference type="SAM" id="Phobius"/>
    </source>
</evidence>
<evidence type="ECO:0000259" key="3">
    <source>
        <dbReference type="Pfam" id="PF12853"/>
    </source>
</evidence>
<keyword evidence="1" id="KW-1133">Transmembrane helix</keyword>
<sequence>MAESSENMTSYPVIDTDPQFLRVVRYFRPLDYLGGIGMAALGPGLMYWFEKYQPSGNSGAPLRRAMKAAGGLGLVAGFLYAYTQTSLRFMGYKENVREIKKFRQEYAALKAKGKSMDGYSILNPDIQAVAARYSTNSIFNVGVLPWFNVVSHPYHGQSEGVLPKEE</sequence>
<dbReference type="PANTHER" id="PTHR34062:SF1">
    <property type="entry name" value="NADH-UBIQUINONE OXIDOREDUCTASE 21KDA SUBUNIT N-TERMINAL DOMAIN-CONTAINING PROTEIN"/>
    <property type="match status" value="1"/>
</dbReference>
<organism evidence="4 5">
    <name type="scientific">Furculomyces boomerangus</name>
    <dbReference type="NCBI Taxonomy" id="61424"/>
    <lineage>
        <taxon>Eukaryota</taxon>
        <taxon>Fungi</taxon>
        <taxon>Fungi incertae sedis</taxon>
        <taxon>Zoopagomycota</taxon>
        <taxon>Kickxellomycotina</taxon>
        <taxon>Harpellomycetes</taxon>
        <taxon>Harpellales</taxon>
        <taxon>Harpellaceae</taxon>
        <taxon>Furculomyces</taxon>
    </lineage>
</organism>
<accession>A0A2T9YH04</accession>
<dbReference type="Pfam" id="PF12853">
    <property type="entry name" value="NADH_u_ox_C"/>
    <property type="match status" value="1"/>
</dbReference>
<dbReference type="AlphaFoldDB" id="A0A2T9YH04"/>
<dbReference type="STRING" id="61424.A0A2T9YH04"/>
<feature type="transmembrane region" description="Helical" evidence="1">
    <location>
        <begin position="30"/>
        <end position="49"/>
    </location>
</feature>